<dbReference type="InterPro" id="IPR013786">
    <property type="entry name" value="AcylCoA_DH/ox_N"/>
</dbReference>
<protein>
    <recommendedName>
        <fullName evidence="9">3-methylmercaptopropionyl-CoA dehydrogenase</fullName>
        <ecNumber evidence="8">1.3.99.41</ecNumber>
    </recommendedName>
</protein>
<keyword evidence="3" id="KW-0285">Flavoprotein</keyword>
<dbReference type="InterPro" id="IPR036250">
    <property type="entry name" value="AcylCo_DH-like_C"/>
</dbReference>
<evidence type="ECO:0000259" key="10">
    <source>
        <dbReference type="Pfam" id="PF00441"/>
    </source>
</evidence>
<evidence type="ECO:0000256" key="6">
    <source>
        <dbReference type="ARBA" id="ARBA00051388"/>
    </source>
</evidence>
<evidence type="ECO:0000256" key="1">
    <source>
        <dbReference type="ARBA" id="ARBA00001974"/>
    </source>
</evidence>
<keyword evidence="4" id="KW-0274">FAD</keyword>
<evidence type="ECO:0000256" key="4">
    <source>
        <dbReference type="ARBA" id="ARBA00022827"/>
    </source>
</evidence>
<dbReference type="FunFam" id="2.40.110.10:FF:000031">
    <property type="entry name" value="Acyl-CoA dehydrogenase, putative"/>
    <property type="match status" value="1"/>
</dbReference>
<dbReference type="OrthoDB" id="9764895at2"/>
<accession>A0A643FFV4</accession>
<dbReference type="SUPFAM" id="SSF56645">
    <property type="entry name" value="Acyl-CoA dehydrogenase NM domain-like"/>
    <property type="match status" value="1"/>
</dbReference>
<organism evidence="14 15">
    <name type="scientific">Ideonella dechloratans</name>
    <dbReference type="NCBI Taxonomy" id="36863"/>
    <lineage>
        <taxon>Bacteria</taxon>
        <taxon>Pseudomonadati</taxon>
        <taxon>Pseudomonadota</taxon>
        <taxon>Betaproteobacteria</taxon>
        <taxon>Burkholderiales</taxon>
        <taxon>Sphaerotilaceae</taxon>
        <taxon>Ideonella</taxon>
    </lineage>
</organism>
<dbReference type="Pfam" id="PF12806">
    <property type="entry name" value="Acyl-CoA_dh_C"/>
    <property type="match status" value="1"/>
</dbReference>
<evidence type="ECO:0000313" key="15">
    <source>
        <dbReference type="Proteomes" id="UP000430120"/>
    </source>
</evidence>
<gene>
    <name evidence="14" type="ORF">F7Q92_02475</name>
</gene>
<comment type="similarity">
    <text evidence="2">Belongs to the acyl-CoA dehydrogenase family.</text>
</comment>
<dbReference type="InterPro" id="IPR025878">
    <property type="entry name" value="Acyl-CoA_dh-like_C_dom"/>
</dbReference>
<evidence type="ECO:0000259" key="12">
    <source>
        <dbReference type="Pfam" id="PF02771"/>
    </source>
</evidence>
<reference evidence="14 15" key="1">
    <citation type="submission" date="2019-09" db="EMBL/GenBank/DDBJ databases">
        <title>Draft genome sequences of 48 bacterial type strains from the CCUG.</title>
        <authorList>
            <person name="Tunovic T."/>
            <person name="Pineiro-Iglesias B."/>
            <person name="Unosson C."/>
            <person name="Inganas E."/>
            <person name="Ohlen M."/>
            <person name="Cardew S."/>
            <person name="Jensie-Markopoulos S."/>
            <person name="Salva-Serra F."/>
            <person name="Jaen-Luchoro D."/>
            <person name="Karlsson R."/>
            <person name="Svensson-Stadler L."/>
            <person name="Chun J."/>
            <person name="Moore E."/>
        </authorList>
    </citation>
    <scope>NUCLEOTIDE SEQUENCE [LARGE SCALE GENOMIC DNA]</scope>
    <source>
        <strain evidence="14 15">CCUG 30977</strain>
    </source>
</reference>
<dbReference type="Pfam" id="PF00441">
    <property type="entry name" value="Acyl-CoA_dh_1"/>
    <property type="match status" value="1"/>
</dbReference>
<feature type="domain" description="Acyl-CoA dehydrogenase/oxidase C-terminal" evidence="10">
    <location>
        <begin position="284"/>
        <end position="449"/>
    </location>
</feature>
<dbReference type="InterPro" id="IPR052166">
    <property type="entry name" value="Diverse_Acyl-CoA_DH"/>
</dbReference>
<dbReference type="Pfam" id="PF02771">
    <property type="entry name" value="Acyl-CoA_dh_N"/>
    <property type="match status" value="1"/>
</dbReference>
<evidence type="ECO:0000256" key="3">
    <source>
        <dbReference type="ARBA" id="ARBA00022630"/>
    </source>
</evidence>
<evidence type="ECO:0000256" key="2">
    <source>
        <dbReference type="ARBA" id="ARBA00009347"/>
    </source>
</evidence>
<comment type="catalytic activity">
    <reaction evidence="6">
        <text>3-(methylsulfanyl)propanoyl-CoA + oxidized [electron-transfer flavoprotein] + H(+) = 3-(methylsulfanyl)acryloyl-CoA + reduced [electron-transfer flavoprotein]</text>
        <dbReference type="Rhea" id="RHEA:52612"/>
        <dbReference type="Rhea" id="RHEA-COMP:10685"/>
        <dbReference type="Rhea" id="RHEA-COMP:10686"/>
        <dbReference type="ChEBI" id="CHEBI:15378"/>
        <dbReference type="ChEBI" id="CHEBI:57692"/>
        <dbReference type="ChEBI" id="CHEBI:58307"/>
        <dbReference type="ChEBI" id="CHEBI:82815"/>
        <dbReference type="ChEBI" id="CHEBI:84994"/>
        <dbReference type="EC" id="1.3.99.41"/>
    </reaction>
    <physiologicalReaction direction="left-to-right" evidence="6">
        <dbReference type="Rhea" id="RHEA:52613"/>
    </physiologicalReaction>
</comment>
<comment type="function">
    <text evidence="7">Involved in the assimilation of dimethylsulphoniopropionate (DMSP), an important compound in the fixation of carbon in marine phytoplankton, by mediating the conversion of 3-(methylthio)propanoyl-CoA (MMPA-CoA) to 3-(methylthio)acryloyl-CoA (MTA-CoA).</text>
</comment>
<dbReference type="Proteomes" id="UP000430120">
    <property type="component" value="Unassembled WGS sequence"/>
</dbReference>
<evidence type="ECO:0000256" key="7">
    <source>
        <dbReference type="ARBA" id="ARBA00058683"/>
    </source>
</evidence>
<dbReference type="RefSeq" id="WP_151122360.1">
    <property type="nucleotide sequence ID" value="NZ_CP088082.1"/>
</dbReference>
<evidence type="ECO:0000256" key="8">
    <source>
        <dbReference type="ARBA" id="ARBA00066694"/>
    </source>
</evidence>
<sequence length="598" mass="63494">MSEYIAPLKDMQFVLRELADMDAVSALPGHEEVNAELADAILEEAGKFANGVLSPLNWTGDREGAKWKDGEVTTAPGWKQAYSQFVDGGWNALSCPTEFGGQGLPHIISAMVEEMWNASNTSFMLCPMLTRGAIEALQLCGSDEQKAMYLPKMVTGEWTGSMNLTEPQAGSDLAAVRTKAIPQADGSFRIHGQKIFITYGEHDLTDNIIHLVLARTPNAPEGVKGISLFVVPKFIVNADGSLGERNDVRCVSIEHKLGIHASPTCVLAFGDNAGATGWLVGEENRGLEYMFIMMNAARYGVGLQGIGLCDRATQRAAEYARTRVQGVEQGGKSRDKVAIVRHPDVRRMLMQMKSRTEALRAVAGVTAAAMDLAHGHPDTDVRKAQQAFVDLMIPIVKGWSTETALLVTSLGVQVHGGMGFIEETGAAQHMRDARITAIYEGTTGIQAADLIGRKIARDGGATIGAVIAQMEAVRAELAAADDAQLAAIGASLEAGIAALKSGVAFILAHQGEAIRQAAAGAVPLMELFGIVAGGWQMGRAALVARRQLKAGEGDGAFLKAKLLTARFYADHVLSAAPGLAHTVLHGADAALEMADEAF</sequence>
<evidence type="ECO:0000256" key="5">
    <source>
        <dbReference type="ARBA" id="ARBA00023002"/>
    </source>
</evidence>
<dbReference type="InterPro" id="IPR006091">
    <property type="entry name" value="Acyl-CoA_Oxase/DH_mid-dom"/>
</dbReference>
<dbReference type="PANTHER" id="PTHR42803:SF1">
    <property type="entry name" value="BROAD-SPECIFICITY LINEAR ACYL-COA DEHYDROGENASE FADE5"/>
    <property type="match status" value="1"/>
</dbReference>
<keyword evidence="15" id="KW-1185">Reference proteome</keyword>
<dbReference type="AlphaFoldDB" id="A0A643FFV4"/>
<dbReference type="EMBL" id="VZPB01000004">
    <property type="protein sequence ID" value="KAB0584715.1"/>
    <property type="molecule type" value="Genomic_DNA"/>
</dbReference>
<proteinExistence type="inferred from homology"/>
<evidence type="ECO:0000313" key="14">
    <source>
        <dbReference type="EMBL" id="KAB0584715.1"/>
    </source>
</evidence>
<dbReference type="InterPro" id="IPR009075">
    <property type="entry name" value="AcylCo_DH/oxidase_C"/>
</dbReference>
<evidence type="ECO:0000259" key="13">
    <source>
        <dbReference type="Pfam" id="PF12806"/>
    </source>
</evidence>
<feature type="domain" description="Acyl-CoA oxidase/dehydrogenase middle" evidence="11">
    <location>
        <begin position="162"/>
        <end position="270"/>
    </location>
</feature>
<dbReference type="EC" id="1.3.99.41" evidence="8"/>
<dbReference type="Gene3D" id="1.10.540.10">
    <property type="entry name" value="Acyl-CoA dehydrogenase/oxidase, N-terminal domain"/>
    <property type="match status" value="1"/>
</dbReference>
<comment type="cofactor">
    <cofactor evidence="1">
        <name>FAD</name>
        <dbReference type="ChEBI" id="CHEBI:57692"/>
    </cofactor>
</comment>
<dbReference type="GO" id="GO:0050660">
    <property type="term" value="F:flavin adenine dinucleotide binding"/>
    <property type="evidence" value="ECO:0007669"/>
    <property type="project" value="InterPro"/>
</dbReference>
<dbReference type="InterPro" id="IPR037069">
    <property type="entry name" value="AcylCoA_DH/ox_N_sf"/>
</dbReference>
<evidence type="ECO:0000256" key="9">
    <source>
        <dbReference type="ARBA" id="ARBA00069043"/>
    </source>
</evidence>
<dbReference type="PANTHER" id="PTHR42803">
    <property type="entry name" value="ACYL-COA DEHYDROGENASE"/>
    <property type="match status" value="1"/>
</dbReference>
<comment type="caution">
    <text evidence="14">The sequence shown here is derived from an EMBL/GenBank/DDBJ whole genome shotgun (WGS) entry which is preliminary data.</text>
</comment>
<name>A0A643FFV4_IDEDE</name>
<feature type="domain" description="Acyl-CoA dehydrogenase/oxidase N-terminal" evidence="12">
    <location>
        <begin position="41"/>
        <end position="157"/>
    </location>
</feature>
<dbReference type="SUPFAM" id="SSF47203">
    <property type="entry name" value="Acyl-CoA dehydrogenase C-terminal domain-like"/>
    <property type="match status" value="1"/>
</dbReference>
<dbReference type="GO" id="GO:0016627">
    <property type="term" value="F:oxidoreductase activity, acting on the CH-CH group of donors"/>
    <property type="evidence" value="ECO:0007669"/>
    <property type="project" value="InterPro"/>
</dbReference>
<feature type="domain" description="Acetyl-CoA dehydrogenase-like C-terminal" evidence="13">
    <location>
        <begin position="472"/>
        <end position="593"/>
    </location>
</feature>
<dbReference type="InterPro" id="IPR046373">
    <property type="entry name" value="Acyl-CoA_Oxase/DH_mid-dom_sf"/>
</dbReference>
<keyword evidence="5" id="KW-0560">Oxidoreductase</keyword>
<dbReference type="Gene3D" id="2.40.110.10">
    <property type="entry name" value="Butyryl-CoA Dehydrogenase, subunit A, domain 2"/>
    <property type="match status" value="1"/>
</dbReference>
<dbReference type="InterPro" id="IPR009100">
    <property type="entry name" value="AcylCoA_DH/oxidase_NM_dom_sf"/>
</dbReference>
<evidence type="ECO:0000259" key="11">
    <source>
        <dbReference type="Pfam" id="PF02770"/>
    </source>
</evidence>
<dbReference type="Pfam" id="PF02770">
    <property type="entry name" value="Acyl-CoA_dh_M"/>
    <property type="match status" value="1"/>
</dbReference>
<dbReference type="Gene3D" id="1.20.140.10">
    <property type="entry name" value="Butyryl-CoA Dehydrogenase, subunit A, domain 3"/>
    <property type="match status" value="1"/>
</dbReference>